<accession>A0A6C0C6J6</accession>
<keyword evidence="1" id="KW-0812">Transmembrane</keyword>
<evidence type="ECO:0000256" key="1">
    <source>
        <dbReference type="SAM" id="Phobius"/>
    </source>
</evidence>
<protein>
    <submittedName>
        <fullName evidence="2">Uncharacterized protein</fullName>
    </submittedName>
</protein>
<keyword evidence="1" id="KW-1133">Transmembrane helix</keyword>
<evidence type="ECO:0000313" key="2">
    <source>
        <dbReference type="EMBL" id="QHS99966.1"/>
    </source>
</evidence>
<organism evidence="2">
    <name type="scientific">viral metagenome</name>
    <dbReference type="NCBI Taxonomy" id="1070528"/>
    <lineage>
        <taxon>unclassified sequences</taxon>
        <taxon>metagenomes</taxon>
        <taxon>organismal metagenomes</taxon>
    </lineage>
</organism>
<dbReference type="AlphaFoldDB" id="A0A6C0C6J6"/>
<sequence length="259" mass="28974">MNTEYLLIIALIAIILLMLVFYNVKQKKIVKTPSIQKYINKDDLKDIHNRNFRSLPRAISNSNMDWYYSDTDKILAIMGTRGGNASFQSGRRYEGFDTINEQSCNEDGCNVIENIDGIFVALENQMFPIKGKLTFGHRVNNSATGVDDVLITNDMNGVGADAEMDDLAGNVMPYGQGNDLLPNNGEMATIPLENVNNLLPDENAMISNNLTNINYPQRNYDNSLIITSPNDVSSNLGIIKKNVYHNGDEKVVEIFRRIG</sequence>
<keyword evidence="1" id="KW-0472">Membrane</keyword>
<dbReference type="EMBL" id="MN739352">
    <property type="protein sequence ID" value="QHS99966.1"/>
    <property type="molecule type" value="Genomic_DNA"/>
</dbReference>
<proteinExistence type="predicted"/>
<reference evidence="2" key="1">
    <citation type="journal article" date="2020" name="Nature">
        <title>Giant virus diversity and host interactions through global metagenomics.</title>
        <authorList>
            <person name="Schulz F."/>
            <person name="Roux S."/>
            <person name="Paez-Espino D."/>
            <person name="Jungbluth S."/>
            <person name="Walsh D.A."/>
            <person name="Denef V.J."/>
            <person name="McMahon K.D."/>
            <person name="Konstantinidis K.T."/>
            <person name="Eloe-Fadrosh E.A."/>
            <person name="Kyrpides N.C."/>
            <person name="Woyke T."/>
        </authorList>
    </citation>
    <scope>NUCLEOTIDE SEQUENCE</scope>
    <source>
        <strain evidence="2">GVMAG-M-3300020192-26</strain>
    </source>
</reference>
<feature type="transmembrane region" description="Helical" evidence="1">
    <location>
        <begin position="6"/>
        <end position="24"/>
    </location>
</feature>
<name>A0A6C0C6J6_9ZZZZ</name>